<dbReference type="EMBL" id="JANRHH010000017">
    <property type="protein sequence ID" value="MDN4592981.1"/>
    <property type="molecule type" value="Genomic_DNA"/>
</dbReference>
<protein>
    <submittedName>
        <fullName evidence="1">Uncharacterized protein</fullName>
    </submittedName>
</protein>
<proteinExistence type="predicted"/>
<name>A0ABT8IKB0_9BACL</name>
<organism evidence="1 2">
    <name type="scientific">Polycladomyces subterraneus</name>
    <dbReference type="NCBI Taxonomy" id="1016997"/>
    <lineage>
        <taxon>Bacteria</taxon>
        <taxon>Bacillati</taxon>
        <taxon>Bacillota</taxon>
        <taxon>Bacilli</taxon>
        <taxon>Bacillales</taxon>
        <taxon>Thermoactinomycetaceae</taxon>
        <taxon>Polycladomyces</taxon>
    </lineage>
</organism>
<reference evidence="1" key="1">
    <citation type="submission" date="2022-08" db="EMBL/GenBank/DDBJ databases">
        <title>Polycladomyces zharkentsis sp. nov., a novel thermophilic CMC and starch-degrading bacterium isolated from a geothermal spring in Kazakhstan.</title>
        <authorList>
            <person name="Mashzhan A."/>
            <person name="Kistaubaeva A."/>
            <person name="Javier-Lopez R."/>
            <person name="Birkeland N.-K."/>
        </authorList>
    </citation>
    <scope>NUCLEOTIDE SEQUENCE</scope>
    <source>
        <strain evidence="1">KSR 13</strain>
    </source>
</reference>
<sequence length="105" mass="12319">MNSDTVYKNLVDIINQTVGRKSVSVKKIKTLFAEGKRIRKQYGLTGLWSYTLQFPYHFFTKEEIEKLKKSPRWNELSYKTIDAMVAEGVINPKEARIIKRSVHRN</sequence>
<gene>
    <name evidence="1" type="ORF">NWF35_03510</name>
</gene>
<keyword evidence="2" id="KW-1185">Reference proteome</keyword>
<comment type="caution">
    <text evidence="1">The sequence shown here is derived from an EMBL/GenBank/DDBJ whole genome shotgun (WGS) entry which is preliminary data.</text>
</comment>
<evidence type="ECO:0000313" key="1">
    <source>
        <dbReference type="EMBL" id="MDN4592981.1"/>
    </source>
</evidence>
<dbReference type="RefSeq" id="WP_301237694.1">
    <property type="nucleotide sequence ID" value="NZ_JANRHH010000017.1"/>
</dbReference>
<evidence type="ECO:0000313" key="2">
    <source>
        <dbReference type="Proteomes" id="UP001174196"/>
    </source>
</evidence>
<accession>A0ABT8IKB0</accession>
<dbReference type="Proteomes" id="UP001174196">
    <property type="component" value="Unassembled WGS sequence"/>
</dbReference>